<dbReference type="Pfam" id="PF03999">
    <property type="entry name" value="MAP65_ASE1"/>
    <property type="match status" value="1"/>
</dbReference>
<dbReference type="PANTHER" id="PTHR19321">
    <property type="entry name" value="PROTEIN REGULATOR OF CYTOKINESIS 1 PRC1-RELATED"/>
    <property type="match status" value="1"/>
</dbReference>
<name>A0ABM1M017_NICVS</name>
<sequence>MEPWQQTLIDDIHQITTSNVQAWGSIIQKLGIGETCLKEWTSTFKEEIQDVMGAIVEEVANKQLCLIEDIEKLLKQSELLCKQLSVQMPAFGVENLGLYNDKQALEDQVKELKDKVDLRMKEINELIRREVEVCKSLGRKAVKISDCPLPSSESIEKYTLKIEALENEKYLRDEKFTTLKQEIQQLALELQFKPSIEFERQILSANDVDFIVSDVNMKMLEDFHISMVNQVETVKAEVCALREKIKSLWEILDEDLQDCDVFLRRYPGNTLDTLEGLKLEVKRCEDLKKANIEVFIKKMRAEIIDLWNKCCLTEEERTYFDSFYDDLFTEDLLTLHDIEICKLKKEYENNKELYEMLQLREDLWSKLLELEERANAPNRYKNRGGQLLKEEKERNTLSKRIPKIEEKLYVLVENYQTQVGKPFSYWGETIDSVIKKSYETRQQDKKLKLSARKQQRVLTVTPGKSTMCVAGTSTMATPNILKATPLRNDNRSNRKGGLATPLFSNRKKSADKIKHMKSAPPKIQLNGMGITKLRYSSEKKKRVDRIRRLSKLIEVQKKKNADLDYNSFEKGMTSSCRSTIFANDCSDTPALAVPLIETPRKADFATTPRRTPRQKDMPASSKLTAAPGLKIIF</sequence>
<keyword evidence="1" id="KW-0175">Coiled coil</keyword>
<evidence type="ECO:0000313" key="2">
    <source>
        <dbReference type="Proteomes" id="UP000695000"/>
    </source>
</evidence>
<proteinExistence type="predicted"/>
<evidence type="ECO:0000256" key="1">
    <source>
        <dbReference type="SAM" id="Coils"/>
    </source>
</evidence>
<dbReference type="GeneID" id="108556351"/>
<dbReference type="Gene3D" id="1.20.58.1520">
    <property type="match status" value="1"/>
</dbReference>
<dbReference type="RefSeq" id="XP_017767917.1">
    <property type="nucleotide sequence ID" value="XM_017912428.1"/>
</dbReference>
<accession>A0ABM1M017</accession>
<feature type="coiled-coil region" evidence="1">
    <location>
        <begin position="67"/>
        <end position="129"/>
    </location>
</feature>
<reference evidence="3" key="1">
    <citation type="submission" date="2025-08" db="UniProtKB">
        <authorList>
            <consortium name="RefSeq"/>
        </authorList>
    </citation>
    <scope>IDENTIFICATION</scope>
    <source>
        <tissue evidence="3">Whole Larva</tissue>
    </source>
</reference>
<keyword evidence="2" id="KW-1185">Reference proteome</keyword>
<dbReference type="PANTHER" id="PTHR19321:SF41">
    <property type="entry name" value="FASCETTO-RELATED"/>
    <property type="match status" value="1"/>
</dbReference>
<organism evidence="2 3">
    <name type="scientific">Nicrophorus vespilloides</name>
    <name type="common">Boreal carrion beetle</name>
    <dbReference type="NCBI Taxonomy" id="110193"/>
    <lineage>
        <taxon>Eukaryota</taxon>
        <taxon>Metazoa</taxon>
        <taxon>Ecdysozoa</taxon>
        <taxon>Arthropoda</taxon>
        <taxon>Hexapoda</taxon>
        <taxon>Insecta</taxon>
        <taxon>Pterygota</taxon>
        <taxon>Neoptera</taxon>
        <taxon>Endopterygota</taxon>
        <taxon>Coleoptera</taxon>
        <taxon>Polyphaga</taxon>
        <taxon>Staphyliniformia</taxon>
        <taxon>Silphidae</taxon>
        <taxon>Nicrophorinae</taxon>
        <taxon>Nicrophorus</taxon>
    </lineage>
</organism>
<dbReference type="InterPro" id="IPR007145">
    <property type="entry name" value="MAP65_Ase1_PRC1"/>
</dbReference>
<dbReference type="Proteomes" id="UP000695000">
    <property type="component" value="Unplaced"/>
</dbReference>
<evidence type="ECO:0000313" key="3">
    <source>
        <dbReference type="RefSeq" id="XP_017767917.1"/>
    </source>
</evidence>
<gene>
    <name evidence="3" type="primary">LOC108556351</name>
</gene>
<protein>
    <submittedName>
        <fullName evidence="3">Protein regulator of cytokinesis 1-like isoform X1</fullName>
    </submittedName>
</protein>